<organism evidence="2 3">
    <name type="scientific">Undibacterium aquatile</name>
    <dbReference type="NCBI Taxonomy" id="1537398"/>
    <lineage>
        <taxon>Bacteria</taxon>
        <taxon>Pseudomonadati</taxon>
        <taxon>Pseudomonadota</taxon>
        <taxon>Betaproteobacteria</taxon>
        <taxon>Burkholderiales</taxon>
        <taxon>Oxalobacteraceae</taxon>
        <taxon>Undibacterium</taxon>
    </lineage>
</organism>
<dbReference type="Proteomes" id="UP000637632">
    <property type="component" value="Unassembled WGS sequence"/>
</dbReference>
<dbReference type="PANTHER" id="PTHR33303:SF2">
    <property type="entry name" value="COA-BINDING DOMAIN-CONTAINING PROTEIN"/>
    <property type="match status" value="1"/>
</dbReference>
<proteinExistence type="predicted"/>
<dbReference type="Gene3D" id="3.40.50.720">
    <property type="entry name" value="NAD(P)-binding Rossmann-like Domain"/>
    <property type="match status" value="1"/>
</dbReference>
<comment type="caution">
    <text evidence="2">The sequence shown here is derived from an EMBL/GenBank/DDBJ whole genome shotgun (WGS) entry which is preliminary data.</text>
</comment>
<protein>
    <submittedName>
        <fullName evidence="2">CoA-binding protein</fullName>
    </submittedName>
</protein>
<feature type="domain" description="CoA-binding" evidence="1">
    <location>
        <begin position="11"/>
        <end position="108"/>
    </location>
</feature>
<name>A0ABR6XB34_9BURK</name>
<keyword evidence="3" id="KW-1185">Reference proteome</keyword>
<dbReference type="SMART" id="SM00881">
    <property type="entry name" value="CoA_binding"/>
    <property type="match status" value="1"/>
</dbReference>
<dbReference type="Pfam" id="PF13380">
    <property type="entry name" value="CoA_binding_2"/>
    <property type="match status" value="1"/>
</dbReference>
<evidence type="ECO:0000313" key="2">
    <source>
        <dbReference type="EMBL" id="MBC3809923.1"/>
    </source>
</evidence>
<dbReference type="PANTHER" id="PTHR33303">
    <property type="entry name" value="CYTOPLASMIC PROTEIN-RELATED"/>
    <property type="match status" value="1"/>
</dbReference>
<evidence type="ECO:0000313" key="3">
    <source>
        <dbReference type="Proteomes" id="UP000637632"/>
    </source>
</evidence>
<gene>
    <name evidence="2" type="ORF">H8K26_00590</name>
</gene>
<accession>A0ABR6XB34</accession>
<dbReference type="SUPFAM" id="SSF51735">
    <property type="entry name" value="NAD(P)-binding Rossmann-fold domains"/>
    <property type="match status" value="1"/>
</dbReference>
<dbReference type="EMBL" id="JACOFT010000001">
    <property type="protein sequence ID" value="MBC3809923.1"/>
    <property type="molecule type" value="Genomic_DNA"/>
</dbReference>
<evidence type="ECO:0000259" key="1">
    <source>
        <dbReference type="SMART" id="SM00881"/>
    </source>
</evidence>
<reference evidence="2 3" key="1">
    <citation type="submission" date="2020-08" db="EMBL/GenBank/DDBJ databases">
        <title>Novel species isolated from subtropical streams in China.</title>
        <authorList>
            <person name="Lu H."/>
        </authorList>
    </citation>
    <scope>NUCLEOTIDE SEQUENCE [LARGE SCALE GENOMIC DNA]</scope>
    <source>
        <strain evidence="2 3">CCTCC AB 2015119</strain>
    </source>
</reference>
<sequence>MINDPDAISALLKSSKNIAVVGLSPKQHRASYMVAAYMQAHGYRIIPVNPGYAGDLILGECCYPGLIEASREHAIDIVDCFRNADDIPPIAEQAIAISAPCLWMQSGIVNVAAAAALQSAGVFVVMDRCLKIEHQIRPNLFSDTSNR</sequence>
<dbReference type="InterPro" id="IPR003781">
    <property type="entry name" value="CoA-bd"/>
</dbReference>
<dbReference type="InterPro" id="IPR036291">
    <property type="entry name" value="NAD(P)-bd_dom_sf"/>
</dbReference>